<keyword evidence="4" id="KW-0723">Serine/threonine-protein kinase</keyword>
<evidence type="ECO:0000256" key="3">
    <source>
        <dbReference type="ARBA" id="ARBA00022475"/>
    </source>
</evidence>
<keyword evidence="7 19" id="KW-0732">Signal</keyword>
<dbReference type="HOGENOM" id="CLU_000288_178_6_1"/>
<dbReference type="InterPro" id="IPR011009">
    <property type="entry name" value="Kinase-like_dom_sf"/>
</dbReference>
<dbReference type="FunFam" id="3.30.200.20:FF:000924">
    <property type="entry name" value="Uncharacterized protein"/>
    <property type="match status" value="1"/>
</dbReference>
<dbReference type="OMA" id="VFGKERC"/>
<evidence type="ECO:0000256" key="8">
    <source>
        <dbReference type="ARBA" id="ARBA00022741"/>
    </source>
</evidence>
<dbReference type="GO" id="GO:0004674">
    <property type="term" value="F:protein serine/threonine kinase activity"/>
    <property type="evidence" value="ECO:0000318"/>
    <property type="project" value="GO_Central"/>
</dbReference>
<dbReference type="InParanoid" id="A0A061F5W9"/>
<dbReference type="InterPro" id="IPR001480">
    <property type="entry name" value="Bulb-type_lectin_dom"/>
</dbReference>
<evidence type="ECO:0000256" key="18">
    <source>
        <dbReference type="SAM" id="Phobius"/>
    </source>
</evidence>
<dbReference type="InterPro" id="IPR000719">
    <property type="entry name" value="Prot_kinase_dom"/>
</dbReference>
<evidence type="ECO:0000256" key="16">
    <source>
        <dbReference type="ARBA" id="ARBA00048679"/>
    </source>
</evidence>
<keyword evidence="3" id="KW-1003">Cell membrane</keyword>
<keyword evidence="8 17" id="KW-0547">Nucleotide-binding</keyword>
<dbReference type="PROSITE" id="PS00108">
    <property type="entry name" value="PROTEIN_KINASE_ST"/>
    <property type="match status" value="2"/>
</dbReference>
<comment type="subcellular location">
    <subcellularLocation>
        <location evidence="1">Cell membrane</location>
        <topology evidence="1">Single-pass type I membrane protein</topology>
    </subcellularLocation>
</comment>
<evidence type="ECO:0000259" key="22">
    <source>
        <dbReference type="PROSITE" id="PS50948"/>
    </source>
</evidence>
<keyword evidence="9 23" id="KW-0418">Kinase</keyword>
<gene>
    <name evidence="23" type="ORF">TCM_031251</name>
</gene>
<dbReference type="Pfam" id="PF07714">
    <property type="entry name" value="PK_Tyr_Ser-Thr"/>
    <property type="match status" value="2"/>
</dbReference>
<dbReference type="PROSITE" id="PS50927">
    <property type="entry name" value="BULB_LECTIN"/>
    <property type="match status" value="2"/>
</dbReference>
<dbReference type="FunFam" id="3.30.200.20:FF:000195">
    <property type="entry name" value="G-type lectin S-receptor-like serine/threonine-protein kinase"/>
    <property type="match status" value="1"/>
</dbReference>
<reference evidence="23 24" key="1">
    <citation type="journal article" date="2013" name="Genome Biol.">
        <title>The genome sequence of the most widely cultivated cacao type and its use to identify candidate genes regulating pod color.</title>
        <authorList>
            <person name="Motamayor J.C."/>
            <person name="Mockaitis K."/>
            <person name="Schmutz J."/>
            <person name="Haiminen N."/>
            <person name="Iii D.L."/>
            <person name="Cornejo O."/>
            <person name="Findley S.D."/>
            <person name="Zheng P."/>
            <person name="Utro F."/>
            <person name="Royaert S."/>
            <person name="Saski C."/>
            <person name="Jenkins J."/>
            <person name="Podicheti R."/>
            <person name="Zhao M."/>
            <person name="Scheffler B.E."/>
            <person name="Stack J.C."/>
            <person name="Feltus F.A."/>
            <person name="Mustiga G.M."/>
            <person name="Amores F."/>
            <person name="Phillips W."/>
            <person name="Marelli J.P."/>
            <person name="May G.D."/>
            <person name="Shapiro H."/>
            <person name="Ma J."/>
            <person name="Bustamante C.D."/>
            <person name="Schnell R.J."/>
            <person name="Main D."/>
            <person name="Gilbert D."/>
            <person name="Parida L."/>
            <person name="Kuhn D.N."/>
        </authorList>
    </citation>
    <scope>NUCLEOTIDE SEQUENCE [LARGE SCALE GENOMIC DNA]</scope>
    <source>
        <strain evidence="24">cv. Matina 1-6</strain>
    </source>
</reference>
<dbReference type="Gene3D" id="3.30.200.20">
    <property type="entry name" value="Phosphorylase Kinase, domain 1"/>
    <property type="match status" value="2"/>
</dbReference>
<dbReference type="SMART" id="SM00473">
    <property type="entry name" value="PAN_AP"/>
    <property type="match status" value="2"/>
</dbReference>
<dbReference type="SUPFAM" id="SSF51110">
    <property type="entry name" value="alpha-D-mannose-specific plant lectins"/>
    <property type="match status" value="2"/>
</dbReference>
<dbReference type="GO" id="GO:0048544">
    <property type="term" value="P:recognition of pollen"/>
    <property type="evidence" value="ECO:0007669"/>
    <property type="project" value="InterPro"/>
</dbReference>
<dbReference type="InterPro" id="IPR001245">
    <property type="entry name" value="Ser-Thr/Tyr_kinase_cat_dom"/>
</dbReference>
<evidence type="ECO:0000256" key="13">
    <source>
        <dbReference type="ARBA" id="ARBA00023157"/>
    </source>
</evidence>
<dbReference type="InterPro" id="IPR000858">
    <property type="entry name" value="S_locus_glycoprot_dom"/>
</dbReference>
<dbReference type="GO" id="GO:0007165">
    <property type="term" value="P:signal transduction"/>
    <property type="evidence" value="ECO:0000318"/>
    <property type="project" value="GO_Central"/>
</dbReference>
<dbReference type="PROSITE" id="PS00107">
    <property type="entry name" value="PROTEIN_KINASE_ATP"/>
    <property type="match status" value="1"/>
</dbReference>
<feature type="domain" description="Apple" evidence="22">
    <location>
        <begin position="344"/>
        <end position="426"/>
    </location>
</feature>
<dbReference type="FunFam" id="1.10.510.10:FF:000060">
    <property type="entry name" value="G-type lectin S-receptor-like serine/threonine-protein kinase"/>
    <property type="match status" value="2"/>
</dbReference>
<evidence type="ECO:0000256" key="1">
    <source>
        <dbReference type="ARBA" id="ARBA00004251"/>
    </source>
</evidence>
<evidence type="ECO:0000256" key="6">
    <source>
        <dbReference type="ARBA" id="ARBA00022692"/>
    </source>
</evidence>
<dbReference type="Gene3D" id="1.10.510.10">
    <property type="entry name" value="Transferase(Phosphotransferase) domain 1"/>
    <property type="match status" value="2"/>
</dbReference>
<accession>A0A061F5W9</accession>
<evidence type="ECO:0000256" key="11">
    <source>
        <dbReference type="ARBA" id="ARBA00022989"/>
    </source>
</evidence>
<feature type="binding site" evidence="17">
    <location>
        <position position="1446"/>
    </location>
    <ligand>
        <name>ATP</name>
        <dbReference type="ChEBI" id="CHEBI:30616"/>
    </ligand>
</feature>
<dbReference type="GO" id="GO:0006955">
    <property type="term" value="P:immune response"/>
    <property type="evidence" value="ECO:0000318"/>
    <property type="project" value="GO_Central"/>
</dbReference>
<feature type="domain" description="Protein kinase" evidence="20">
    <location>
        <begin position="489"/>
        <end position="783"/>
    </location>
</feature>
<sequence length="1735" mass="194749">MRSSMETISFFLVYLFVFSIFRTATAVDTLSPSQSLRDGETLVSADGSFELGFFSPTVSSTSRFLGIWYKKVSNGTVVWVANRETPISDNKGVLLLSDHGILSLLNSTNSTVWSSNTSKAAQEPVAHLLNSGNLVVKDGNDNNPAEDNLWQSFDYPCDTFLPGMKIGKNLVTGFEWFLSSWKTTDDPAPGQYVLRINISGYPQVVIEKGSKIEYRAGPWNGLLFQSMRRIAMIIFNNEFELNENEVYYTTELKNSSEVIRLMLNPAGFVQFLLWSDKQRDWESLGTSRLDKCVNYALCGTYATCNENDSPAVCSCLEGFTPKFVRKWNSGVWYDGCVRRTPLVCNNGDSFHKLTGLILPDTSHSKVNTTMNIKECRQVCLSDCSCTAYTNSDIRKGGSVCLLWFGDLLDIRADTAPYGQDLYIRLAASEIANIEQKRQSWEKKRVAIIVGSVTIGMGMLIPAVLCIRWRKRNKKGSIRKNRAMDCDERENEEMELPLFNFGTIANATNNFSIENLLGRERQHIAVKRLSNDSGQGLKEFKNEVILIAKLQHRNLVKLLGCCIQGDEKLLIYEYMANKSLDYFIFDQTRSKLLDWSKRVNIIGGIARGLLYLHQDSRLRIIHRDLKSSNILLDNAINPKISDFGLAKTFWGEQTEANTNKVVGTYGYMSPEYAIDGVFSMKSDVFGFGVLVLEIVSGKKNRGFSHPDHDHNLLGHAWKLWTESRPMELIDDALRNFCLPSEVQRCIHVGLLCVQQRPEDRPHMSSVIVMLGSENALPQPKQPGFFTGRNMPEAECSSSNSKSSSANECTITLLKARLTEVLGNKHSAAVPCSQRKSINVGKLIFNNIVHYAISTRDNIWYPSLITALCKQAGVQWSSEEELLHLKAPLGPNIIHRLVSSAGGSSSFALRSPPHPTHLTIPKRFEHLEHQMAYQANLDTLSPSQSIRDGETLVSADGSFELGFFSPTISSASRFLGIWYKKVTNGTVVWVANRETPISDNKGVLLFSNQGILSLLNSTNSTIWSSNTSKPAQEPVAHLLNSGNLVVKDGKDNNAAEDNLWQSFDYPCDTLLPGMKIGKNLVTGFEWFLSSWKTTDDPAPGQYFLRINISGYPQLEVEKGSKIVYRAGSWNGLLFQAMKRNVLSFFNNEFELNENEVYYTTEPKNSSVVTRIMLNPSGFVQFLSWSDQQRDWESLFTSRLDQCVNYALCGTYATCNENDSPAVCSCLEGFTPKFVGKWNSGVWYDGCVRRTPLVCNNGDSFYKRTGLKLPDTSHSKVNMTMNIKECRQLCLSDCSCTAYTNSDIREGGSGCLLWFGDLLDMTDDMGQDGQDLYIRLAASEIENIIQKRQSWEKRRVAIIVGSVIIGMVMLILPVLCILWRKRNKKGLTRKNRAMDCDERENEEMELPLFNFGTIANATNKFSIENLLGRGGFGSVYKGTLAEGQHIAVKRLSNDSGQGLKEFKNEVILIAKLQHRNLVKLLGCCIQGDEKLLIYEYMANKSLDYFIFDRTRSKLLDWSKRVNIIGGIARGLLYLHQDSRLRIIHRDLKSSNILLDNAMNPKISDFGLAKTFWGDQTEANTNKVVGTYGYMSPEYAIDGVFSMKSDVFSFGVLVLEIVSGKKNRGFSHPDHDHNLLGHAWRLWTEKRPMELIDDAFGDFCLPSEMLRCIHVGLLCVQQRPEDRPNMSSVIVMLGSESALPQPKQPGFFTGRNLPEAESSTSNCKSSSANECTVTLLEPR</sequence>
<feature type="transmembrane region" description="Helical" evidence="18">
    <location>
        <begin position="1353"/>
        <end position="1377"/>
    </location>
</feature>
<name>A0A061F5W9_THECC</name>
<dbReference type="PANTHER" id="PTHR27002">
    <property type="entry name" value="RECEPTOR-LIKE SERINE/THREONINE-PROTEIN KINASE SD1-8"/>
    <property type="match status" value="1"/>
</dbReference>
<dbReference type="InterPro" id="IPR017441">
    <property type="entry name" value="Protein_kinase_ATP_BS"/>
</dbReference>
<dbReference type="Gene3D" id="2.90.10.10">
    <property type="entry name" value="Bulb-type lectin domain"/>
    <property type="match status" value="2"/>
</dbReference>
<dbReference type="FunFam" id="2.90.10.10:FF:000004">
    <property type="entry name" value="G-type lectin S-receptor-like serine/threonine-protein kinase"/>
    <property type="match status" value="2"/>
</dbReference>
<comment type="catalytic activity">
    <reaction evidence="16">
        <text>L-seryl-[protein] + ATP = O-phospho-L-seryl-[protein] + ADP + H(+)</text>
        <dbReference type="Rhea" id="RHEA:17989"/>
        <dbReference type="Rhea" id="RHEA-COMP:9863"/>
        <dbReference type="Rhea" id="RHEA-COMP:11604"/>
        <dbReference type="ChEBI" id="CHEBI:15378"/>
        <dbReference type="ChEBI" id="CHEBI:29999"/>
        <dbReference type="ChEBI" id="CHEBI:30616"/>
        <dbReference type="ChEBI" id="CHEBI:83421"/>
        <dbReference type="ChEBI" id="CHEBI:456216"/>
        <dbReference type="EC" id="2.7.11.1"/>
    </reaction>
</comment>
<feature type="chain" id="PRO_5001598103" description="non-specific serine/threonine protein kinase" evidence="19">
    <location>
        <begin position="27"/>
        <end position="1735"/>
    </location>
</feature>
<comment type="catalytic activity">
    <reaction evidence="15">
        <text>L-threonyl-[protein] + ATP = O-phospho-L-threonyl-[protein] + ADP + H(+)</text>
        <dbReference type="Rhea" id="RHEA:46608"/>
        <dbReference type="Rhea" id="RHEA-COMP:11060"/>
        <dbReference type="Rhea" id="RHEA-COMP:11605"/>
        <dbReference type="ChEBI" id="CHEBI:15378"/>
        <dbReference type="ChEBI" id="CHEBI:30013"/>
        <dbReference type="ChEBI" id="CHEBI:30616"/>
        <dbReference type="ChEBI" id="CHEBI:61977"/>
        <dbReference type="ChEBI" id="CHEBI:456216"/>
        <dbReference type="EC" id="2.7.11.1"/>
    </reaction>
</comment>
<evidence type="ECO:0000256" key="15">
    <source>
        <dbReference type="ARBA" id="ARBA00047899"/>
    </source>
</evidence>
<feature type="domain" description="Protein kinase" evidence="20">
    <location>
        <begin position="1418"/>
        <end position="1695"/>
    </location>
</feature>
<dbReference type="PANTHER" id="PTHR27002:SF888">
    <property type="entry name" value="S-LOCUS LECTIN PROTEIN KINASE FAMILY PROTEIN"/>
    <property type="match status" value="1"/>
</dbReference>
<dbReference type="InterPro" id="IPR008271">
    <property type="entry name" value="Ser/Thr_kinase_AS"/>
</dbReference>
<dbReference type="Gramene" id="EOY12725">
    <property type="protein sequence ID" value="EOY12725"/>
    <property type="gene ID" value="TCM_031251"/>
</dbReference>
<keyword evidence="11 18" id="KW-1133">Transmembrane helix</keyword>
<dbReference type="InterPro" id="IPR021820">
    <property type="entry name" value="S-locus_recpt_kinase_C"/>
</dbReference>
<dbReference type="SUPFAM" id="SSF56112">
    <property type="entry name" value="Protein kinase-like (PK-like)"/>
    <property type="match status" value="2"/>
</dbReference>
<dbReference type="Pfam" id="PF11883">
    <property type="entry name" value="DUF3403"/>
    <property type="match status" value="2"/>
</dbReference>
<dbReference type="Pfam" id="PF01453">
    <property type="entry name" value="B_lectin"/>
    <property type="match status" value="2"/>
</dbReference>
<evidence type="ECO:0000259" key="20">
    <source>
        <dbReference type="PROSITE" id="PS50011"/>
    </source>
</evidence>
<evidence type="ECO:0000256" key="4">
    <source>
        <dbReference type="ARBA" id="ARBA00022527"/>
    </source>
</evidence>
<evidence type="ECO:0000256" key="7">
    <source>
        <dbReference type="ARBA" id="ARBA00022729"/>
    </source>
</evidence>
<feature type="domain" description="Apple" evidence="22">
    <location>
        <begin position="1252"/>
        <end position="1334"/>
    </location>
</feature>
<dbReference type="GO" id="GO:0005886">
    <property type="term" value="C:plasma membrane"/>
    <property type="evidence" value="ECO:0000318"/>
    <property type="project" value="GO_Central"/>
</dbReference>
<dbReference type="PROSITE" id="PS50948">
    <property type="entry name" value="PAN"/>
    <property type="match status" value="2"/>
</dbReference>
<dbReference type="Gene3D" id="3.50.4.10">
    <property type="entry name" value="Hepatocyte Growth Factor"/>
    <property type="match status" value="2"/>
</dbReference>
<dbReference type="InterPro" id="IPR036426">
    <property type="entry name" value="Bulb-type_lectin_dom_sf"/>
</dbReference>
<keyword evidence="13" id="KW-1015">Disulfide bond</keyword>
<dbReference type="Pfam" id="PF00954">
    <property type="entry name" value="S_locus_glycop"/>
    <property type="match status" value="2"/>
</dbReference>
<keyword evidence="5" id="KW-0808">Transferase</keyword>
<dbReference type="SMART" id="SM00108">
    <property type="entry name" value="B_lectin"/>
    <property type="match status" value="2"/>
</dbReference>
<organism evidence="23 24">
    <name type="scientific">Theobroma cacao</name>
    <name type="common">Cacao</name>
    <name type="synonym">Cocoa</name>
    <dbReference type="NCBI Taxonomy" id="3641"/>
    <lineage>
        <taxon>Eukaryota</taxon>
        <taxon>Viridiplantae</taxon>
        <taxon>Streptophyta</taxon>
        <taxon>Embryophyta</taxon>
        <taxon>Tracheophyta</taxon>
        <taxon>Spermatophyta</taxon>
        <taxon>Magnoliopsida</taxon>
        <taxon>eudicotyledons</taxon>
        <taxon>Gunneridae</taxon>
        <taxon>Pentapetalae</taxon>
        <taxon>rosids</taxon>
        <taxon>malvids</taxon>
        <taxon>Malvales</taxon>
        <taxon>Malvaceae</taxon>
        <taxon>Byttnerioideae</taxon>
        <taxon>Theobroma</taxon>
    </lineage>
</organism>
<evidence type="ECO:0000256" key="9">
    <source>
        <dbReference type="ARBA" id="ARBA00022777"/>
    </source>
</evidence>
<evidence type="ECO:0000256" key="12">
    <source>
        <dbReference type="ARBA" id="ARBA00023136"/>
    </source>
</evidence>
<keyword evidence="6 18" id="KW-0812">Transmembrane</keyword>
<dbReference type="Proteomes" id="UP000026915">
    <property type="component" value="Chromosome 7"/>
</dbReference>
<evidence type="ECO:0000313" key="24">
    <source>
        <dbReference type="Proteomes" id="UP000026915"/>
    </source>
</evidence>
<evidence type="ECO:0000256" key="10">
    <source>
        <dbReference type="ARBA" id="ARBA00022840"/>
    </source>
</evidence>
<dbReference type="EMBL" id="CM001885">
    <property type="protein sequence ID" value="EOY12725.1"/>
    <property type="molecule type" value="Genomic_DNA"/>
</dbReference>
<evidence type="ECO:0000256" key="2">
    <source>
        <dbReference type="ARBA" id="ARBA00012513"/>
    </source>
</evidence>
<evidence type="ECO:0000256" key="17">
    <source>
        <dbReference type="PROSITE-ProRule" id="PRU10141"/>
    </source>
</evidence>
<evidence type="ECO:0000256" key="5">
    <source>
        <dbReference type="ARBA" id="ARBA00022679"/>
    </source>
</evidence>
<keyword evidence="12 18" id="KW-0472">Membrane</keyword>
<dbReference type="CDD" id="cd14066">
    <property type="entry name" value="STKc_IRAK"/>
    <property type="match status" value="1"/>
</dbReference>
<evidence type="ECO:0000256" key="19">
    <source>
        <dbReference type="SAM" id="SignalP"/>
    </source>
</evidence>
<dbReference type="InterPro" id="IPR003609">
    <property type="entry name" value="Pan_app"/>
</dbReference>
<evidence type="ECO:0000313" key="23">
    <source>
        <dbReference type="EMBL" id="EOY12725.1"/>
    </source>
</evidence>
<proteinExistence type="predicted"/>
<keyword evidence="14" id="KW-0325">Glycoprotein</keyword>
<dbReference type="Pfam" id="PF08276">
    <property type="entry name" value="PAN_2"/>
    <property type="match status" value="2"/>
</dbReference>
<keyword evidence="10 17" id="KW-0067">ATP-binding</keyword>
<dbReference type="EC" id="2.7.11.1" evidence="2"/>
<feature type="domain" description="Bulb-type lectin" evidence="21">
    <location>
        <begin position="27"/>
        <end position="149"/>
    </location>
</feature>
<dbReference type="GO" id="GO:0005524">
    <property type="term" value="F:ATP binding"/>
    <property type="evidence" value="ECO:0007669"/>
    <property type="project" value="UniProtKB-UniRule"/>
</dbReference>
<keyword evidence="24" id="KW-1185">Reference proteome</keyword>
<evidence type="ECO:0000256" key="14">
    <source>
        <dbReference type="ARBA" id="ARBA00023180"/>
    </source>
</evidence>
<dbReference type="CDD" id="cd00028">
    <property type="entry name" value="B_lectin"/>
    <property type="match status" value="2"/>
</dbReference>
<dbReference type="eggNOG" id="ENOG502QSWF">
    <property type="taxonomic scope" value="Eukaryota"/>
</dbReference>
<protein>
    <recommendedName>
        <fullName evidence="2">non-specific serine/threonine protein kinase</fullName>
        <ecNumber evidence="2">2.7.11.1</ecNumber>
    </recommendedName>
</protein>
<dbReference type="CDD" id="cd01098">
    <property type="entry name" value="PAN_AP_plant"/>
    <property type="match status" value="2"/>
</dbReference>
<evidence type="ECO:0000259" key="21">
    <source>
        <dbReference type="PROSITE" id="PS50927"/>
    </source>
</evidence>
<feature type="domain" description="Bulb-type lectin" evidence="21">
    <location>
        <begin position="935"/>
        <end position="1057"/>
    </location>
</feature>
<dbReference type="PROSITE" id="PS50011">
    <property type="entry name" value="PROTEIN_KINASE_DOM"/>
    <property type="match status" value="2"/>
</dbReference>
<dbReference type="SMART" id="SM00220">
    <property type="entry name" value="S_TKc"/>
    <property type="match status" value="2"/>
</dbReference>
<feature type="signal peptide" evidence="19">
    <location>
        <begin position="1"/>
        <end position="26"/>
    </location>
</feature>